<accession>A0AAV4M672</accession>
<name>A0AAV4M672_CAEEX</name>
<evidence type="ECO:0000313" key="1">
    <source>
        <dbReference type="EMBL" id="GIX67428.1"/>
    </source>
</evidence>
<comment type="caution">
    <text evidence="1">The sequence shown here is derived from an EMBL/GenBank/DDBJ whole genome shotgun (WGS) entry which is preliminary data.</text>
</comment>
<sequence>MIVIQRTTVSKHINELQLVRYSEDDGTGCRMQKVLLDKHLNTTCLIRVVWWVACWVANPKVFCTKLDKQYQNGFVNIRDGHAKVEG</sequence>
<keyword evidence="2" id="KW-1185">Reference proteome</keyword>
<reference evidence="1 2" key="1">
    <citation type="submission" date="2021-06" db="EMBL/GenBank/DDBJ databases">
        <title>Caerostris extrusa draft genome.</title>
        <authorList>
            <person name="Kono N."/>
            <person name="Arakawa K."/>
        </authorList>
    </citation>
    <scope>NUCLEOTIDE SEQUENCE [LARGE SCALE GENOMIC DNA]</scope>
</reference>
<protein>
    <submittedName>
        <fullName evidence="1">Uncharacterized protein</fullName>
    </submittedName>
</protein>
<evidence type="ECO:0000313" key="2">
    <source>
        <dbReference type="Proteomes" id="UP001054945"/>
    </source>
</evidence>
<dbReference type="EMBL" id="BPLR01001877">
    <property type="protein sequence ID" value="GIX67428.1"/>
    <property type="molecule type" value="Genomic_DNA"/>
</dbReference>
<organism evidence="1 2">
    <name type="scientific">Caerostris extrusa</name>
    <name type="common">Bark spider</name>
    <name type="synonym">Caerostris bankana</name>
    <dbReference type="NCBI Taxonomy" id="172846"/>
    <lineage>
        <taxon>Eukaryota</taxon>
        <taxon>Metazoa</taxon>
        <taxon>Ecdysozoa</taxon>
        <taxon>Arthropoda</taxon>
        <taxon>Chelicerata</taxon>
        <taxon>Arachnida</taxon>
        <taxon>Araneae</taxon>
        <taxon>Araneomorphae</taxon>
        <taxon>Entelegynae</taxon>
        <taxon>Araneoidea</taxon>
        <taxon>Araneidae</taxon>
        <taxon>Caerostris</taxon>
    </lineage>
</organism>
<dbReference type="Proteomes" id="UP001054945">
    <property type="component" value="Unassembled WGS sequence"/>
</dbReference>
<proteinExistence type="predicted"/>
<dbReference type="AlphaFoldDB" id="A0AAV4M672"/>
<gene>
    <name evidence="1" type="ORF">CEXT_522281</name>
</gene>